<dbReference type="STRING" id="1036808.A0A0C3E8V9"/>
<accession>A0A0C3E8V9</accession>
<reference evidence="5" key="2">
    <citation type="submission" date="2015-01" db="EMBL/GenBank/DDBJ databases">
        <title>Evolutionary Origins and Diversification of the Mycorrhizal Mutualists.</title>
        <authorList>
            <consortium name="DOE Joint Genome Institute"/>
            <consortium name="Mycorrhizal Genomics Consortium"/>
            <person name="Kohler A."/>
            <person name="Kuo A."/>
            <person name="Nagy L.G."/>
            <person name="Floudas D."/>
            <person name="Copeland A."/>
            <person name="Barry K.W."/>
            <person name="Cichocki N."/>
            <person name="Veneault-Fourrey C."/>
            <person name="LaButti K."/>
            <person name="Lindquist E.A."/>
            <person name="Lipzen A."/>
            <person name="Lundell T."/>
            <person name="Morin E."/>
            <person name="Murat C."/>
            <person name="Riley R."/>
            <person name="Ohm R."/>
            <person name="Sun H."/>
            <person name="Tunlid A."/>
            <person name="Henrissat B."/>
            <person name="Grigoriev I.V."/>
            <person name="Hibbett D.S."/>
            <person name="Martin F."/>
        </authorList>
    </citation>
    <scope>NUCLEOTIDE SEQUENCE [LARGE SCALE GENOMIC DNA]</scope>
    <source>
        <strain evidence="5">Foug A</strain>
    </source>
</reference>
<gene>
    <name evidence="4" type="ORF">SCLCIDRAFT_79127</name>
</gene>
<evidence type="ECO:0000256" key="2">
    <source>
        <dbReference type="ARBA" id="ARBA00023242"/>
    </source>
</evidence>
<sequence>VSWPSLIQVSKERDEEYEVDYIVASRIYRHQLQYLVHWKGYKEYERTWEPASNVKNAPLNAPLVVERFYKENPSAPQKLRMTQSTFDSLFKPVPENLT</sequence>
<evidence type="ECO:0000256" key="1">
    <source>
        <dbReference type="ARBA" id="ARBA00004123"/>
    </source>
</evidence>
<dbReference type="GO" id="GO:0005634">
    <property type="term" value="C:nucleus"/>
    <property type="evidence" value="ECO:0007669"/>
    <property type="project" value="UniProtKB-SubCell"/>
</dbReference>
<dbReference type="Proteomes" id="UP000053989">
    <property type="component" value="Unassembled WGS sequence"/>
</dbReference>
<dbReference type="InterPro" id="IPR000953">
    <property type="entry name" value="Chromo/chromo_shadow_dom"/>
</dbReference>
<dbReference type="EMBL" id="KN822007">
    <property type="protein sequence ID" value="KIM69165.1"/>
    <property type="molecule type" value="Genomic_DNA"/>
</dbReference>
<dbReference type="PROSITE" id="PS50013">
    <property type="entry name" value="CHROMO_2"/>
    <property type="match status" value="1"/>
</dbReference>
<dbReference type="SMART" id="SM00298">
    <property type="entry name" value="CHROMO"/>
    <property type="match status" value="1"/>
</dbReference>
<dbReference type="InterPro" id="IPR023780">
    <property type="entry name" value="Chromo_domain"/>
</dbReference>
<dbReference type="OrthoDB" id="3218226at2759"/>
<evidence type="ECO:0000313" key="4">
    <source>
        <dbReference type="EMBL" id="KIM69165.1"/>
    </source>
</evidence>
<feature type="non-terminal residue" evidence="4">
    <location>
        <position position="98"/>
    </location>
</feature>
<evidence type="ECO:0000259" key="3">
    <source>
        <dbReference type="PROSITE" id="PS50013"/>
    </source>
</evidence>
<dbReference type="GO" id="GO:0006338">
    <property type="term" value="P:chromatin remodeling"/>
    <property type="evidence" value="ECO:0007669"/>
    <property type="project" value="UniProtKB-ARBA"/>
</dbReference>
<keyword evidence="2" id="KW-0539">Nucleus</keyword>
<dbReference type="InterPro" id="IPR051219">
    <property type="entry name" value="Heterochromatin_chromo-domain"/>
</dbReference>
<keyword evidence="5" id="KW-1185">Reference proteome</keyword>
<dbReference type="Gene3D" id="2.40.50.40">
    <property type="match status" value="1"/>
</dbReference>
<evidence type="ECO:0000313" key="5">
    <source>
        <dbReference type="Proteomes" id="UP000053989"/>
    </source>
</evidence>
<feature type="domain" description="Chromo" evidence="3">
    <location>
        <begin position="17"/>
        <end position="80"/>
    </location>
</feature>
<dbReference type="Pfam" id="PF00385">
    <property type="entry name" value="Chromo"/>
    <property type="match status" value="1"/>
</dbReference>
<comment type="subcellular location">
    <subcellularLocation>
        <location evidence="1">Nucleus</location>
    </subcellularLocation>
</comment>
<dbReference type="SUPFAM" id="SSF54160">
    <property type="entry name" value="Chromo domain-like"/>
    <property type="match status" value="1"/>
</dbReference>
<reference evidence="4 5" key="1">
    <citation type="submission" date="2014-04" db="EMBL/GenBank/DDBJ databases">
        <authorList>
            <consortium name="DOE Joint Genome Institute"/>
            <person name="Kuo A."/>
            <person name="Kohler A."/>
            <person name="Nagy L.G."/>
            <person name="Floudas D."/>
            <person name="Copeland A."/>
            <person name="Barry K.W."/>
            <person name="Cichocki N."/>
            <person name="Veneault-Fourrey C."/>
            <person name="LaButti K."/>
            <person name="Lindquist E.A."/>
            <person name="Lipzen A."/>
            <person name="Lundell T."/>
            <person name="Morin E."/>
            <person name="Murat C."/>
            <person name="Sun H."/>
            <person name="Tunlid A."/>
            <person name="Henrissat B."/>
            <person name="Grigoriev I.V."/>
            <person name="Hibbett D.S."/>
            <person name="Martin F."/>
            <person name="Nordberg H.P."/>
            <person name="Cantor M.N."/>
            <person name="Hua S.X."/>
        </authorList>
    </citation>
    <scope>NUCLEOTIDE SEQUENCE [LARGE SCALE GENOMIC DNA]</scope>
    <source>
        <strain evidence="4 5">Foug A</strain>
    </source>
</reference>
<feature type="non-terminal residue" evidence="4">
    <location>
        <position position="1"/>
    </location>
</feature>
<dbReference type="InterPro" id="IPR016197">
    <property type="entry name" value="Chromo-like_dom_sf"/>
</dbReference>
<dbReference type="PANTHER" id="PTHR22812">
    <property type="entry name" value="CHROMOBOX PROTEIN"/>
    <property type="match status" value="1"/>
</dbReference>
<protein>
    <recommendedName>
        <fullName evidence="3">Chromo domain-containing protein</fullName>
    </recommendedName>
</protein>
<proteinExistence type="predicted"/>
<dbReference type="HOGENOM" id="CLU_2339312_0_0_1"/>
<organism evidence="4 5">
    <name type="scientific">Scleroderma citrinum Foug A</name>
    <dbReference type="NCBI Taxonomy" id="1036808"/>
    <lineage>
        <taxon>Eukaryota</taxon>
        <taxon>Fungi</taxon>
        <taxon>Dikarya</taxon>
        <taxon>Basidiomycota</taxon>
        <taxon>Agaricomycotina</taxon>
        <taxon>Agaricomycetes</taxon>
        <taxon>Agaricomycetidae</taxon>
        <taxon>Boletales</taxon>
        <taxon>Sclerodermatineae</taxon>
        <taxon>Sclerodermataceae</taxon>
        <taxon>Scleroderma</taxon>
    </lineage>
</organism>
<dbReference type="AlphaFoldDB" id="A0A0C3E8V9"/>
<dbReference type="InParanoid" id="A0A0C3E8V9"/>
<name>A0A0C3E8V9_9AGAM</name>
<dbReference type="CDD" id="cd00024">
    <property type="entry name" value="CD_CSD"/>
    <property type="match status" value="1"/>
</dbReference>